<evidence type="ECO:0000256" key="1">
    <source>
        <dbReference type="ARBA" id="ARBA00006484"/>
    </source>
</evidence>
<dbReference type="NCBIfam" id="NF005559">
    <property type="entry name" value="PRK07231.1"/>
    <property type="match status" value="1"/>
</dbReference>
<reference evidence="4" key="1">
    <citation type="journal article" date="2019" name="Int. J. Syst. Evol. Microbiol.">
        <title>The Global Catalogue of Microorganisms (GCM) 10K type strain sequencing project: providing services to taxonomists for standard genome sequencing and annotation.</title>
        <authorList>
            <consortium name="The Broad Institute Genomics Platform"/>
            <consortium name="The Broad Institute Genome Sequencing Center for Infectious Disease"/>
            <person name="Wu L."/>
            <person name="Ma J."/>
        </authorList>
    </citation>
    <scope>NUCLEOTIDE SEQUENCE [LARGE SCALE GENOMIC DNA]</scope>
    <source>
        <strain evidence="4">JCM 17017</strain>
    </source>
</reference>
<keyword evidence="4" id="KW-1185">Reference proteome</keyword>
<protein>
    <submittedName>
        <fullName evidence="3">Glucose 1-dehydrogenase</fullName>
    </submittedName>
</protein>
<dbReference type="PROSITE" id="PS00061">
    <property type="entry name" value="ADH_SHORT"/>
    <property type="match status" value="1"/>
</dbReference>
<dbReference type="Pfam" id="PF13561">
    <property type="entry name" value="adh_short_C2"/>
    <property type="match status" value="1"/>
</dbReference>
<dbReference type="PRINTS" id="PR00081">
    <property type="entry name" value="GDHRDH"/>
</dbReference>
<dbReference type="InterPro" id="IPR036291">
    <property type="entry name" value="NAD(P)-bd_dom_sf"/>
</dbReference>
<evidence type="ECO:0000313" key="3">
    <source>
        <dbReference type="EMBL" id="GAA3789481.1"/>
    </source>
</evidence>
<name>A0ABP7HDV3_9PSEU</name>
<dbReference type="PANTHER" id="PTHR43639">
    <property type="entry name" value="OXIDOREDUCTASE, SHORT-CHAIN DEHYDROGENASE/REDUCTASE FAMILY (AFU_ORTHOLOGUE AFUA_5G02870)"/>
    <property type="match status" value="1"/>
</dbReference>
<evidence type="ECO:0000256" key="2">
    <source>
        <dbReference type="ARBA" id="ARBA00023002"/>
    </source>
</evidence>
<dbReference type="Proteomes" id="UP001501624">
    <property type="component" value="Unassembled WGS sequence"/>
</dbReference>
<dbReference type="PANTHER" id="PTHR43639:SF1">
    <property type="entry name" value="SHORT-CHAIN DEHYDROGENASE_REDUCTASE FAMILY PROTEIN"/>
    <property type="match status" value="1"/>
</dbReference>
<organism evidence="3 4">
    <name type="scientific">Amycolatopsis tucumanensis</name>
    <dbReference type="NCBI Taxonomy" id="401106"/>
    <lineage>
        <taxon>Bacteria</taxon>
        <taxon>Bacillati</taxon>
        <taxon>Actinomycetota</taxon>
        <taxon>Actinomycetes</taxon>
        <taxon>Pseudonocardiales</taxon>
        <taxon>Pseudonocardiaceae</taxon>
        <taxon>Amycolatopsis</taxon>
    </lineage>
</organism>
<evidence type="ECO:0000313" key="4">
    <source>
        <dbReference type="Proteomes" id="UP001501624"/>
    </source>
</evidence>
<sequence>MVSAELDGQVAIVTGGARGIGAAIVRSLADAGAAVVIAGGRETDGRALAAELGDRVVYEPHDVGCEHSWDRLLQATVARLGPPAILVNNAGIYRPGPDVTGTAPEDFDEHYRVNQRGPFLGMRAAGAVMKTAGGGAIVNISSIASHRPYPGQIAYSTTKWAVRGMTKCAAVELGAHGVRVNSVHPGFIDTGMLDVITEEWNAQVLAATPLGRRGLAEEVAATVLFLVSPASAFVTGAEFVVDGGLAS</sequence>
<comment type="similarity">
    <text evidence="1">Belongs to the short-chain dehydrogenases/reductases (SDR) family.</text>
</comment>
<keyword evidence="2" id="KW-0560">Oxidoreductase</keyword>
<dbReference type="PRINTS" id="PR00080">
    <property type="entry name" value="SDRFAMILY"/>
</dbReference>
<proteinExistence type="inferred from homology"/>
<dbReference type="Gene3D" id="3.40.50.720">
    <property type="entry name" value="NAD(P)-binding Rossmann-like Domain"/>
    <property type="match status" value="1"/>
</dbReference>
<accession>A0ABP7HDV3</accession>
<dbReference type="EMBL" id="BAABCM010000001">
    <property type="protein sequence ID" value="GAA3789481.1"/>
    <property type="molecule type" value="Genomic_DNA"/>
</dbReference>
<dbReference type="RefSeq" id="WP_237335266.1">
    <property type="nucleotide sequence ID" value="NZ_BAABCM010000001.1"/>
</dbReference>
<dbReference type="InterPro" id="IPR002347">
    <property type="entry name" value="SDR_fam"/>
</dbReference>
<gene>
    <name evidence="3" type="ORF">GCM10022380_02220</name>
</gene>
<comment type="caution">
    <text evidence="3">The sequence shown here is derived from an EMBL/GenBank/DDBJ whole genome shotgun (WGS) entry which is preliminary data.</text>
</comment>
<dbReference type="InterPro" id="IPR020904">
    <property type="entry name" value="Sc_DH/Rdtase_CS"/>
</dbReference>
<dbReference type="SUPFAM" id="SSF51735">
    <property type="entry name" value="NAD(P)-binding Rossmann-fold domains"/>
    <property type="match status" value="1"/>
</dbReference>